<dbReference type="GO" id="GO:0008800">
    <property type="term" value="F:beta-lactamase activity"/>
    <property type="evidence" value="ECO:0007669"/>
    <property type="project" value="UniProtKB-EC"/>
</dbReference>
<dbReference type="GO" id="GO:0030655">
    <property type="term" value="P:beta-lactam antibiotic catabolic process"/>
    <property type="evidence" value="ECO:0007669"/>
    <property type="project" value="InterPro"/>
</dbReference>
<dbReference type="PANTHER" id="PTHR35333">
    <property type="entry name" value="BETA-LACTAMASE"/>
    <property type="match status" value="1"/>
</dbReference>
<feature type="signal peptide" evidence="2">
    <location>
        <begin position="1"/>
        <end position="21"/>
    </location>
</feature>
<dbReference type="Pfam" id="PF13354">
    <property type="entry name" value="Beta-lactamase2"/>
    <property type="match status" value="1"/>
</dbReference>
<proteinExistence type="predicted"/>
<dbReference type="SUPFAM" id="SSF56601">
    <property type="entry name" value="beta-lactamase/transpeptidase-like"/>
    <property type="match status" value="1"/>
</dbReference>
<dbReference type="InterPro" id="IPR000871">
    <property type="entry name" value="Beta-lactam_class-A"/>
</dbReference>
<protein>
    <submittedName>
        <fullName evidence="4">Serine hydrolase</fullName>
    </submittedName>
</protein>
<evidence type="ECO:0000256" key="2">
    <source>
        <dbReference type="SAM" id="SignalP"/>
    </source>
</evidence>
<dbReference type="EMBL" id="CP119316">
    <property type="protein sequence ID" value="WEK47049.1"/>
    <property type="molecule type" value="Genomic_DNA"/>
</dbReference>
<reference evidence="4" key="1">
    <citation type="submission" date="2023-03" db="EMBL/GenBank/DDBJ databases">
        <title>Andean soil-derived lignocellulolytic bacterial consortium as a source of novel taxa and putative plastic-active enzymes.</title>
        <authorList>
            <person name="Diaz-Garcia L."/>
            <person name="Chuvochina M."/>
            <person name="Feuerriegel G."/>
            <person name="Bunk B."/>
            <person name="Sproer C."/>
            <person name="Streit W.R."/>
            <person name="Rodriguez L.M."/>
            <person name="Overmann J."/>
            <person name="Jimenez D.J."/>
        </authorList>
    </citation>
    <scope>NUCLEOTIDE SEQUENCE</scope>
    <source>
        <strain evidence="4">MAG 26</strain>
    </source>
</reference>
<dbReference type="InterPro" id="IPR045155">
    <property type="entry name" value="Beta-lactam_cat"/>
</dbReference>
<dbReference type="Proteomes" id="UP001218362">
    <property type="component" value="Chromosome"/>
</dbReference>
<gene>
    <name evidence="4" type="ORF">P0Y56_01820</name>
</gene>
<keyword evidence="4" id="KW-0378">Hydrolase</keyword>
<name>A0AAJ6BN30_9SPHN</name>
<keyword evidence="2" id="KW-0732">Signal</keyword>
<dbReference type="KEGG" id="acob:P0Y56_01820"/>
<feature type="domain" description="Beta-lactamase class A catalytic" evidence="3">
    <location>
        <begin position="167"/>
        <end position="261"/>
    </location>
</feature>
<evidence type="ECO:0000259" key="3">
    <source>
        <dbReference type="Pfam" id="PF13354"/>
    </source>
</evidence>
<dbReference type="GO" id="GO:0046677">
    <property type="term" value="P:response to antibiotic"/>
    <property type="evidence" value="ECO:0007669"/>
    <property type="project" value="InterPro"/>
</dbReference>
<evidence type="ECO:0000256" key="1">
    <source>
        <dbReference type="ARBA" id="ARBA00001526"/>
    </source>
</evidence>
<evidence type="ECO:0000313" key="5">
    <source>
        <dbReference type="Proteomes" id="UP001218362"/>
    </source>
</evidence>
<organism evidence="4 5">
    <name type="scientific">Candidatus Andeanibacterium colombiense</name>
    <dbReference type="NCBI Taxonomy" id="3121345"/>
    <lineage>
        <taxon>Bacteria</taxon>
        <taxon>Pseudomonadati</taxon>
        <taxon>Pseudomonadota</taxon>
        <taxon>Alphaproteobacteria</taxon>
        <taxon>Sphingomonadales</taxon>
        <taxon>Sphingomonadaceae</taxon>
        <taxon>Candidatus Andeanibacterium</taxon>
    </lineage>
</organism>
<accession>A0AAJ6BN30</accession>
<evidence type="ECO:0000313" key="4">
    <source>
        <dbReference type="EMBL" id="WEK47049.1"/>
    </source>
</evidence>
<dbReference type="PANTHER" id="PTHR35333:SF5">
    <property type="entry name" value="CONSERVED LIPOPROTEIN LPQF-RELATED"/>
    <property type="match status" value="1"/>
</dbReference>
<feature type="chain" id="PRO_5042504512" evidence="2">
    <location>
        <begin position="22"/>
        <end position="426"/>
    </location>
</feature>
<dbReference type="AlphaFoldDB" id="A0AAJ6BN30"/>
<sequence length="426" mass="46122">MMIRALFPLLLLAAVPSAALAQENSEAIEQASYSRASQVQYVLLGTVPAAELFAPSFLAAVPESQLRTIADQLTAQNGRLLSVDELHYTGDGMVSFELVYERARAQAVMQLADEAPHQAVLFRITGVKRIDDTPQKITAELAVLPGIHGFGIYQLGEGGPQPVVTDRPTQQFAIGSTFKLYVLSALGREIRAGRRHWSDVVTLDAHSVPSGQMQDWPIGTPVTLQTLATMMISISDNTATDTLMRLLGRDALAAEVKASGHADPAKMLPLLTTAELFALKSGDPSRIKAYAAADDAGEAKLLDQWAPSLKPDISSMTRPVAIDSIEWFASAQDIANIYARLRDLGDPVVLDILAIHPQAAPQETDYWNYVGYKGGSEPGVINLSWLLRDKDGRWFVVAASWNDPAKPIDESAFAALAARMLAMLHP</sequence>
<dbReference type="Gene3D" id="3.40.710.10">
    <property type="entry name" value="DD-peptidase/beta-lactamase superfamily"/>
    <property type="match status" value="1"/>
</dbReference>
<dbReference type="InterPro" id="IPR012338">
    <property type="entry name" value="Beta-lactam/transpept-like"/>
</dbReference>
<comment type="catalytic activity">
    <reaction evidence="1">
        <text>a beta-lactam + H2O = a substituted beta-amino acid</text>
        <dbReference type="Rhea" id="RHEA:20401"/>
        <dbReference type="ChEBI" id="CHEBI:15377"/>
        <dbReference type="ChEBI" id="CHEBI:35627"/>
        <dbReference type="ChEBI" id="CHEBI:140347"/>
        <dbReference type="EC" id="3.5.2.6"/>
    </reaction>
</comment>